<evidence type="ECO:0000256" key="4">
    <source>
        <dbReference type="ARBA" id="ARBA00022692"/>
    </source>
</evidence>
<comment type="subcellular location">
    <subcellularLocation>
        <location evidence="1">Membrane</location>
        <topology evidence="1">Multi-pass membrane protein</topology>
    </subcellularLocation>
</comment>
<feature type="compositionally biased region" description="Acidic residues" evidence="7">
    <location>
        <begin position="892"/>
        <end position="907"/>
    </location>
</feature>
<comment type="similarity">
    <text evidence="2">Belongs to the SLC12A transporter family.</text>
</comment>
<protein>
    <submittedName>
        <fullName evidence="11">Vacuolar cation-chloride cotransporter 1</fullName>
    </submittedName>
</protein>
<organism evidence="11 12">
    <name type="scientific">Wickerhamiella sorbophila</name>
    <dbReference type="NCBI Taxonomy" id="45607"/>
    <lineage>
        <taxon>Eukaryota</taxon>
        <taxon>Fungi</taxon>
        <taxon>Dikarya</taxon>
        <taxon>Ascomycota</taxon>
        <taxon>Saccharomycotina</taxon>
        <taxon>Dipodascomycetes</taxon>
        <taxon>Dipodascales</taxon>
        <taxon>Trichomonascaceae</taxon>
        <taxon>Wickerhamiella</taxon>
    </lineage>
</organism>
<dbReference type="OrthoDB" id="2020542at2759"/>
<dbReference type="InterPro" id="IPR004841">
    <property type="entry name" value="AA-permease/SLC12A_dom"/>
</dbReference>
<accession>A0A2T0FCR9</accession>
<dbReference type="AlphaFoldDB" id="A0A2T0FCR9"/>
<evidence type="ECO:0000313" key="12">
    <source>
        <dbReference type="Proteomes" id="UP000238350"/>
    </source>
</evidence>
<feature type="transmembrane region" description="Helical" evidence="8">
    <location>
        <begin position="73"/>
        <end position="95"/>
    </location>
</feature>
<dbReference type="Pfam" id="PF03522">
    <property type="entry name" value="SLC12"/>
    <property type="match status" value="2"/>
</dbReference>
<dbReference type="GO" id="GO:0055064">
    <property type="term" value="P:chloride ion homeostasis"/>
    <property type="evidence" value="ECO:0007669"/>
    <property type="project" value="TreeGrafter"/>
</dbReference>
<feature type="transmembrane region" description="Helical" evidence="8">
    <location>
        <begin position="133"/>
        <end position="157"/>
    </location>
</feature>
<dbReference type="PANTHER" id="PTHR11827:SF72">
    <property type="entry name" value="GH08340P"/>
    <property type="match status" value="1"/>
</dbReference>
<feature type="domain" description="SLC12A transporter C-terminal" evidence="10">
    <location>
        <begin position="544"/>
        <end position="632"/>
    </location>
</feature>
<sequence length="1050" mass="115928">MQSVASSAERAPLLPLHERDVQFADTPNPRELSKQSYGTAPPPVDASEKLGTFEGVFIPTTLNVLSILMFLRFGFIIGQAGFLGTVLLLLISYTINILTTLSVSAIATNGVVRGGGAYYMISRSLGPEFGGSIGVIFYIGQVLNAGLNVVGFCVPLINNFGSKSGAILKVLPESYWWTFTYETILLFFCTFICFVGPSLFARSSKLLFVVLIVATASIPISALLVGPYFSDTFQAWYTGPSWDTFKDNLMPRFTKGAAGSEIKGRENFQDLFGILFPATAGIFAGSSMSGDLKTPSKSIPKGTLNGIWLTIVLYLSVVLAISGCASRDLLYQDIEIMRNSNISPILVILGEFATTLFSALMGIIGAAKLLQAISRDNILPFIHIFSKGTITNDNPLLAIFVTYFLTQLTIFLDINKIAIFITMAFLMTFVVTNLACFLLDISSAPNFRPSFRYFSATTAFVGSVLSVITMGIADGWAAMFMVALGLALFCLIHFYSPPKPWGDVSQTLIYHQVRKYLLRLRDDHVKYWRPQILLLVDDPRTSWSLIKFCNHLKKGGLFVLGHVIVTNDFKKVIPEIRAQRIAWTKLRDACNIKAFVQVNASEDIVWGVRNVFLASGLGGMRPNITVLGFYDERPPINSQTNSSEELPTDSCRKESHMGMSAWVNVIEDLLMLRTNVAIAKGFLNLDIPTTTRFHDDGLAGTLGYIDLYPIQMSAQIVDADGRASGMSINFDTYTMILQLGAILHTVPAWHKTQKLRVIAFVEKINQVASERERIAELLEKLRIPAETVVCSLDQNNLAYSVIVRGAPDSTGEIGKALKGSRWWGKLCEVRTNPRDIRFHSTLHRRPSAGQSQFISPGKPLARRWTMSELQQMGVSHSMQSTHWRRQDLMSFDTDDDSQDTSDSESDTENERRDSQEQEGSNEEEIPSFTDRPRFDVDRLDSSAAVTGSAIEGTPPPEDGPRSSIVPKAGKLKLNFDELPAKAQHLIINYLMRSYSKDSTVIFTTLPAPSSGTAQSQASAANYIRLLELLTNDLPPTVLIHSQSMTVTTTL</sequence>
<evidence type="ECO:0000259" key="9">
    <source>
        <dbReference type="Pfam" id="PF00324"/>
    </source>
</evidence>
<dbReference type="Proteomes" id="UP000238350">
    <property type="component" value="Unassembled WGS sequence"/>
</dbReference>
<dbReference type="InterPro" id="IPR004842">
    <property type="entry name" value="SLC12A_fam"/>
</dbReference>
<feature type="transmembrane region" description="Helical" evidence="8">
    <location>
        <begin position="101"/>
        <end position="121"/>
    </location>
</feature>
<proteinExistence type="inferred from homology"/>
<dbReference type="GeneID" id="36514129"/>
<evidence type="ECO:0000256" key="7">
    <source>
        <dbReference type="SAM" id="MobiDB-lite"/>
    </source>
</evidence>
<keyword evidence="12" id="KW-1185">Reference proteome</keyword>
<feature type="transmembrane region" description="Helical" evidence="8">
    <location>
        <begin position="177"/>
        <end position="199"/>
    </location>
</feature>
<comment type="caution">
    <text evidence="11">The sequence shown here is derived from an EMBL/GenBank/DDBJ whole genome shotgun (WGS) entry which is preliminary data.</text>
</comment>
<dbReference type="PANTHER" id="PTHR11827">
    <property type="entry name" value="SOLUTE CARRIER FAMILY 12, CATION COTRANSPORTERS"/>
    <property type="match status" value="1"/>
</dbReference>
<feature type="domain" description="SLC12A transporter C-terminal" evidence="10">
    <location>
        <begin position="983"/>
        <end position="1048"/>
    </location>
</feature>
<dbReference type="GO" id="GO:0055075">
    <property type="term" value="P:potassium ion homeostasis"/>
    <property type="evidence" value="ECO:0007669"/>
    <property type="project" value="TreeGrafter"/>
</dbReference>
<dbReference type="InterPro" id="IPR018491">
    <property type="entry name" value="SLC12_C"/>
</dbReference>
<evidence type="ECO:0000256" key="1">
    <source>
        <dbReference type="ARBA" id="ARBA00004141"/>
    </source>
</evidence>
<dbReference type="Pfam" id="PF00324">
    <property type="entry name" value="AA_permease"/>
    <property type="match status" value="1"/>
</dbReference>
<evidence type="ECO:0000256" key="6">
    <source>
        <dbReference type="ARBA" id="ARBA00023136"/>
    </source>
</evidence>
<dbReference type="GO" id="GO:0034486">
    <property type="term" value="P:vacuolar transmembrane transport"/>
    <property type="evidence" value="ECO:0007669"/>
    <property type="project" value="TreeGrafter"/>
</dbReference>
<name>A0A2T0FCR9_9ASCO</name>
<dbReference type="GO" id="GO:0005774">
    <property type="term" value="C:vacuolar membrane"/>
    <property type="evidence" value="ECO:0007669"/>
    <property type="project" value="TreeGrafter"/>
</dbReference>
<keyword evidence="5 8" id="KW-1133">Transmembrane helix</keyword>
<gene>
    <name evidence="11" type="ORF">B9G98_00380</name>
</gene>
<dbReference type="STRING" id="45607.A0A2T0FCR9"/>
<dbReference type="RefSeq" id="XP_024662706.1">
    <property type="nucleotide sequence ID" value="XM_024806938.1"/>
</dbReference>
<evidence type="ECO:0000313" key="11">
    <source>
        <dbReference type="EMBL" id="PRT52760.1"/>
    </source>
</evidence>
<feature type="region of interest" description="Disordered" evidence="7">
    <location>
        <begin position="891"/>
        <end position="963"/>
    </location>
</feature>
<feature type="domain" description="Amino acid permease/ SLC12A" evidence="9">
    <location>
        <begin position="56"/>
        <end position="532"/>
    </location>
</feature>
<evidence type="ECO:0000259" key="10">
    <source>
        <dbReference type="Pfam" id="PF03522"/>
    </source>
</evidence>
<evidence type="ECO:0000256" key="5">
    <source>
        <dbReference type="ARBA" id="ARBA00022989"/>
    </source>
</evidence>
<feature type="transmembrane region" description="Helical" evidence="8">
    <location>
        <begin position="395"/>
        <end position="412"/>
    </location>
</feature>
<feature type="transmembrane region" description="Helical" evidence="8">
    <location>
        <begin position="206"/>
        <end position="229"/>
    </location>
</feature>
<dbReference type="GO" id="GO:0006884">
    <property type="term" value="P:cell volume homeostasis"/>
    <property type="evidence" value="ECO:0007669"/>
    <property type="project" value="TreeGrafter"/>
</dbReference>
<feature type="transmembrane region" description="Helical" evidence="8">
    <location>
        <begin position="451"/>
        <end position="470"/>
    </location>
</feature>
<feature type="transmembrane region" description="Helical" evidence="8">
    <location>
        <begin position="476"/>
        <end position="495"/>
    </location>
</feature>
<evidence type="ECO:0000256" key="3">
    <source>
        <dbReference type="ARBA" id="ARBA00022448"/>
    </source>
</evidence>
<feature type="transmembrane region" description="Helical" evidence="8">
    <location>
        <begin position="342"/>
        <end position="367"/>
    </location>
</feature>
<dbReference type="GO" id="GO:0015379">
    <property type="term" value="F:potassium:chloride symporter activity"/>
    <property type="evidence" value="ECO:0007669"/>
    <property type="project" value="TreeGrafter"/>
</dbReference>
<dbReference type="EMBL" id="NDIQ01000001">
    <property type="protein sequence ID" value="PRT52760.1"/>
    <property type="molecule type" value="Genomic_DNA"/>
</dbReference>
<dbReference type="FunFam" id="1.20.1740.10:FF:000013">
    <property type="entry name" value="Solute carrier family 12 member"/>
    <property type="match status" value="1"/>
</dbReference>
<keyword evidence="4 8" id="KW-0812">Transmembrane</keyword>
<keyword evidence="6 8" id="KW-0472">Membrane</keyword>
<evidence type="ECO:0000256" key="2">
    <source>
        <dbReference type="ARBA" id="ARBA00010593"/>
    </source>
</evidence>
<feature type="transmembrane region" description="Helical" evidence="8">
    <location>
        <begin position="418"/>
        <end position="439"/>
    </location>
</feature>
<feature type="transmembrane region" description="Helical" evidence="8">
    <location>
        <begin position="302"/>
        <end position="322"/>
    </location>
</feature>
<evidence type="ECO:0000256" key="8">
    <source>
        <dbReference type="SAM" id="Phobius"/>
    </source>
</evidence>
<keyword evidence="3" id="KW-0813">Transport</keyword>
<reference evidence="11 12" key="1">
    <citation type="submission" date="2017-04" db="EMBL/GenBank/DDBJ databases">
        <title>Genome sequencing of [Candida] sorbophila.</title>
        <authorList>
            <person name="Ahn J.O."/>
        </authorList>
    </citation>
    <scope>NUCLEOTIDE SEQUENCE [LARGE SCALE GENOMIC DNA]</scope>
    <source>
        <strain evidence="11 12">DS02</strain>
    </source>
</reference>
<dbReference type="Gene3D" id="1.20.1740.10">
    <property type="entry name" value="Amino acid/polyamine transporter I"/>
    <property type="match status" value="1"/>
</dbReference>
<feature type="compositionally biased region" description="Basic and acidic residues" evidence="7">
    <location>
        <begin position="930"/>
        <end position="940"/>
    </location>
</feature>